<dbReference type="GO" id="GO:0016323">
    <property type="term" value="C:basolateral plasma membrane"/>
    <property type="evidence" value="ECO:0007669"/>
    <property type="project" value="TreeGrafter"/>
</dbReference>
<evidence type="ECO:0000256" key="8">
    <source>
        <dbReference type="RuleBase" id="RU362056"/>
    </source>
</evidence>
<feature type="transmembrane region" description="Helical" evidence="8">
    <location>
        <begin position="215"/>
        <end position="237"/>
    </location>
</feature>
<evidence type="ECO:0000256" key="5">
    <source>
        <dbReference type="ARBA" id="ARBA00022989"/>
    </source>
</evidence>
<keyword evidence="3" id="KW-1003">Cell membrane</keyword>
<evidence type="ECO:0000256" key="6">
    <source>
        <dbReference type="ARBA" id="ARBA00023136"/>
    </source>
</evidence>
<feature type="transmembrane region" description="Helical" evidence="8">
    <location>
        <begin position="257"/>
        <end position="281"/>
    </location>
</feature>
<evidence type="ECO:0000256" key="4">
    <source>
        <dbReference type="ARBA" id="ARBA00022692"/>
    </source>
</evidence>
<dbReference type="InterPro" id="IPR004156">
    <property type="entry name" value="OATP"/>
</dbReference>
<feature type="transmembrane region" description="Helical" evidence="8">
    <location>
        <begin position="457"/>
        <end position="477"/>
    </location>
</feature>
<dbReference type="OMA" id="SKITWFF"/>
<reference evidence="10" key="2">
    <citation type="submission" date="2025-09" db="UniProtKB">
        <authorList>
            <consortium name="Ensembl"/>
        </authorList>
    </citation>
    <scope>IDENTIFICATION</scope>
</reference>
<dbReference type="PROSITE" id="PS51465">
    <property type="entry name" value="KAZAL_2"/>
    <property type="match status" value="1"/>
</dbReference>
<feature type="transmembrane region" description="Helical" evidence="8">
    <location>
        <begin position="166"/>
        <end position="194"/>
    </location>
</feature>
<dbReference type="Pfam" id="PF03137">
    <property type="entry name" value="OATP"/>
    <property type="match status" value="2"/>
</dbReference>
<organism evidence="10 11">
    <name type="scientific">Hippocampus comes</name>
    <name type="common">Tiger tail seahorse</name>
    <dbReference type="NCBI Taxonomy" id="109280"/>
    <lineage>
        <taxon>Eukaryota</taxon>
        <taxon>Metazoa</taxon>
        <taxon>Chordata</taxon>
        <taxon>Craniata</taxon>
        <taxon>Vertebrata</taxon>
        <taxon>Euteleostomi</taxon>
        <taxon>Actinopterygii</taxon>
        <taxon>Neopterygii</taxon>
        <taxon>Teleostei</taxon>
        <taxon>Neoteleostei</taxon>
        <taxon>Acanthomorphata</taxon>
        <taxon>Syngnathiaria</taxon>
        <taxon>Syngnathiformes</taxon>
        <taxon>Syngnathoidei</taxon>
        <taxon>Syngnathidae</taxon>
        <taxon>Hippocampus</taxon>
    </lineage>
</organism>
<keyword evidence="5 8" id="KW-1133">Transmembrane helix</keyword>
<dbReference type="InterPro" id="IPR036259">
    <property type="entry name" value="MFS_trans_sf"/>
</dbReference>
<comment type="caution">
    <text evidence="8">Lacks conserved residue(s) required for the propagation of feature annotation.</text>
</comment>
<keyword evidence="8" id="KW-0406">Ion transport</keyword>
<comment type="subcellular location">
    <subcellularLocation>
        <location evidence="1 8">Cell membrane</location>
        <topology evidence="1 8">Multi-pass membrane protein</topology>
    </subcellularLocation>
</comment>
<evidence type="ECO:0000256" key="1">
    <source>
        <dbReference type="ARBA" id="ARBA00004651"/>
    </source>
</evidence>
<evidence type="ECO:0000259" key="9">
    <source>
        <dbReference type="PROSITE" id="PS51465"/>
    </source>
</evidence>
<keyword evidence="6 8" id="KW-0472">Membrane</keyword>
<dbReference type="Ensembl" id="ENSHCOT00000011139.1">
    <property type="protein sequence ID" value="ENSHCOP00000002001.1"/>
    <property type="gene ID" value="ENSHCOG00000003091.1"/>
</dbReference>
<sequence>MFIAALSFAYFCKTLAGTFVKSSITQLERRFDLSSSRVGLIDGSFELGNLLFLAVVSHFGAKMHRPRLIAAGSVLMAAGTFSFSPLSPTTASNNKAYARKVVLMSSFDCEHPTIHCVCAACEKESSSNMWIYVFLGNALRGIGETPVTPLGISYIDDFAKAENSPFYIACIQTIALLGPVFGYLLGSYCANLYVDVGYVDMESVTISPNDARWVGAWWLGMLVSAGLLFLASIPFWFFPRSPDVKEAKPHLLCNPTYFLLICGSTLKFNSLVGMFTFNAKYIEQQFGQSASRANFLIGVLTLPAVAVGIFLGGVVMKRYKLSVVSGAQFSFAVSLGAYLLVFLKFFTKCDNIPVAGLTTSYNGSVLLARRWGYSGDVGCNSNCSCSADVWDPVCSDSGITYISPCLAGCLSYSGYGKKTVFHNCTCVSASFPAGSSTSVKLGQCPQAKSCSRSFTSYMAVSVLSAFISSLGITPAYMVTIRCISPHLKSLALGMQTMIVRVLGGIPAPIYFGAFIDLTCLKWSVKKCGGRGACRLYDSDMYRYDIRNSIFIRNICAINFILFAGLFSWVWSLVSVASPFFSPSL</sequence>
<evidence type="ECO:0000313" key="11">
    <source>
        <dbReference type="Proteomes" id="UP000264820"/>
    </source>
</evidence>
<dbReference type="Gene3D" id="1.20.1250.20">
    <property type="entry name" value="MFS general substrate transporter like domains"/>
    <property type="match status" value="1"/>
</dbReference>
<dbReference type="GO" id="GO:0015347">
    <property type="term" value="F:sodium-independent organic anion transmembrane transporter activity"/>
    <property type="evidence" value="ECO:0007669"/>
    <property type="project" value="TreeGrafter"/>
</dbReference>
<proteinExistence type="inferred from homology"/>
<dbReference type="Pfam" id="PF07648">
    <property type="entry name" value="Kazal_2"/>
    <property type="match status" value="1"/>
</dbReference>
<keyword evidence="11" id="KW-1185">Reference proteome</keyword>
<dbReference type="InterPro" id="IPR036058">
    <property type="entry name" value="Kazal_dom_sf"/>
</dbReference>
<dbReference type="GO" id="GO:0006811">
    <property type="term" value="P:monoatomic ion transport"/>
    <property type="evidence" value="ECO:0007669"/>
    <property type="project" value="UniProtKB-KW"/>
</dbReference>
<dbReference type="PANTHER" id="PTHR11388">
    <property type="entry name" value="ORGANIC ANION TRANSPORTER"/>
    <property type="match status" value="1"/>
</dbReference>
<dbReference type="InterPro" id="IPR002350">
    <property type="entry name" value="Kazal_dom"/>
</dbReference>
<keyword evidence="4 8" id="KW-0812">Transmembrane</keyword>
<feature type="transmembrane region" description="Helical" evidence="8">
    <location>
        <begin position="497"/>
        <end position="520"/>
    </location>
</feature>
<reference evidence="10" key="1">
    <citation type="submission" date="2025-08" db="UniProtKB">
        <authorList>
            <consortium name="Ensembl"/>
        </authorList>
    </citation>
    <scope>IDENTIFICATION</scope>
</reference>
<accession>A0A3Q2XPM9</accession>
<feature type="transmembrane region" description="Helical" evidence="8">
    <location>
        <begin position="550"/>
        <end position="570"/>
    </location>
</feature>
<feature type="transmembrane region" description="Helical" evidence="8">
    <location>
        <begin position="321"/>
        <end position="343"/>
    </location>
</feature>
<evidence type="ECO:0000256" key="2">
    <source>
        <dbReference type="ARBA" id="ARBA00009657"/>
    </source>
</evidence>
<keyword evidence="8" id="KW-0813">Transport</keyword>
<dbReference type="GO" id="GO:0043252">
    <property type="term" value="P:sodium-independent organic anion transport"/>
    <property type="evidence" value="ECO:0007669"/>
    <property type="project" value="TreeGrafter"/>
</dbReference>
<keyword evidence="7" id="KW-1015">Disulfide bond</keyword>
<name>A0A3Q2XPM9_HIPCM</name>
<evidence type="ECO:0000313" key="10">
    <source>
        <dbReference type="Ensembl" id="ENSHCOP00000002001.1"/>
    </source>
</evidence>
<dbReference type="NCBIfam" id="TIGR00805">
    <property type="entry name" value="oat"/>
    <property type="match status" value="1"/>
</dbReference>
<feature type="domain" description="Kazal-like" evidence="9">
    <location>
        <begin position="373"/>
        <end position="428"/>
    </location>
</feature>
<dbReference type="SUPFAM" id="SSF100895">
    <property type="entry name" value="Kazal-type serine protease inhibitors"/>
    <property type="match status" value="1"/>
</dbReference>
<evidence type="ECO:0000256" key="3">
    <source>
        <dbReference type="ARBA" id="ARBA00022475"/>
    </source>
</evidence>
<dbReference type="Proteomes" id="UP000264820">
    <property type="component" value="Unplaced"/>
</dbReference>
<dbReference type="AlphaFoldDB" id="A0A3Q2XPM9"/>
<protein>
    <recommendedName>
        <fullName evidence="8">Solute carrier organic anion transporter family member</fullName>
    </recommendedName>
</protein>
<dbReference type="STRING" id="109280.ENSHCOP00000002001"/>
<dbReference type="GO" id="GO:0015125">
    <property type="term" value="F:bile acid transmembrane transporter activity"/>
    <property type="evidence" value="ECO:0007669"/>
    <property type="project" value="TreeGrafter"/>
</dbReference>
<comment type="similarity">
    <text evidence="2 8">Belongs to the organo anion transporter (TC 2.A.60) family.</text>
</comment>
<dbReference type="GeneTree" id="ENSGT01150000286901"/>
<dbReference type="PANTHER" id="PTHR11388:SF89">
    <property type="entry name" value="SOLUTE CARRIER ORGANIC ANION TRANSPORTER FAMILY MEMBER 1B3"/>
    <property type="match status" value="1"/>
</dbReference>
<feature type="transmembrane region" description="Helical" evidence="8">
    <location>
        <begin position="293"/>
        <end position="315"/>
    </location>
</feature>
<evidence type="ECO:0000256" key="7">
    <source>
        <dbReference type="ARBA" id="ARBA00023157"/>
    </source>
</evidence>
<dbReference type="SUPFAM" id="SSF103473">
    <property type="entry name" value="MFS general substrate transporter"/>
    <property type="match status" value="1"/>
</dbReference>